<dbReference type="Proteomes" id="UP001500840">
    <property type="component" value="Unassembled WGS sequence"/>
</dbReference>
<name>A0ABP8M978_9BACT</name>
<proteinExistence type="predicted"/>
<protein>
    <submittedName>
        <fullName evidence="1">Uncharacterized protein</fullName>
    </submittedName>
</protein>
<dbReference type="EMBL" id="BAABGA010000006">
    <property type="protein sequence ID" value="GAA4445232.1"/>
    <property type="molecule type" value="Genomic_DNA"/>
</dbReference>
<organism evidence="1 2">
    <name type="scientific">Novipirellula rosea</name>
    <dbReference type="NCBI Taxonomy" id="1031540"/>
    <lineage>
        <taxon>Bacteria</taxon>
        <taxon>Pseudomonadati</taxon>
        <taxon>Planctomycetota</taxon>
        <taxon>Planctomycetia</taxon>
        <taxon>Pirellulales</taxon>
        <taxon>Pirellulaceae</taxon>
        <taxon>Novipirellula</taxon>
    </lineage>
</organism>
<reference evidence="2" key="1">
    <citation type="journal article" date="2019" name="Int. J. Syst. Evol. Microbiol.">
        <title>The Global Catalogue of Microorganisms (GCM) 10K type strain sequencing project: providing services to taxonomists for standard genome sequencing and annotation.</title>
        <authorList>
            <consortium name="The Broad Institute Genomics Platform"/>
            <consortium name="The Broad Institute Genome Sequencing Center for Infectious Disease"/>
            <person name="Wu L."/>
            <person name="Ma J."/>
        </authorList>
    </citation>
    <scope>NUCLEOTIDE SEQUENCE [LARGE SCALE GENOMIC DNA]</scope>
    <source>
        <strain evidence="2">JCM 17759</strain>
    </source>
</reference>
<sequence length="59" mass="6459">MPCFQAPQCTRFHDISFSPGMSEFSEITAAAGLADIDWIDSKSHIAPSLTQITDEKSLD</sequence>
<keyword evidence="2" id="KW-1185">Reference proteome</keyword>
<gene>
    <name evidence="1" type="ORF">GCM10023156_04570</name>
</gene>
<accession>A0ABP8M978</accession>
<evidence type="ECO:0000313" key="1">
    <source>
        <dbReference type="EMBL" id="GAA4445232.1"/>
    </source>
</evidence>
<evidence type="ECO:0000313" key="2">
    <source>
        <dbReference type="Proteomes" id="UP001500840"/>
    </source>
</evidence>
<comment type="caution">
    <text evidence="1">The sequence shown here is derived from an EMBL/GenBank/DDBJ whole genome shotgun (WGS) entry which is preliminary data.</text>
</comment>